<evidence type="ECO:0000313" key="8">
    <source>
        <dbReference type="Proteomes" id="UP000799772"/>
    </source>
</evidence>
<evidence type="ECO:0008006" key="9">
    <source>
        <dbReference type="Google" id="ProtNLM"/>
    </source>
</evidence>
<dbReference type="FunFam" id="3.40.50.10810:FF:000020">
    <property type="entry name" value="DNA repair and recombination protein RAD54B"/>
    <property type="match status" value="1"/>
</dbReference>
<dbReference type="GO" id="GO:0007131">
    <property type="term" value="P:reciprocal meiotic recombination"/>
    <property type="evidence" value="ECO:0007669"/>
    <property type="project" value="TreeGrafter"/>
</dbReference>
<dbReference type="PROSITE" id="PS51192">
    <property type="entry name" value="HELICASE_ATP_BIND_1"/>
    <property type="match status" value="1"/>
</dbReference>
<dbReference type="OrthoDB" id="413460at2759"/>
<dbReference type="PANTHER" id="PTHR45629:SF7">
    <property type="entry name" value="DNA EXCISION REPAIR PROTEIN ERCC-6-RELATED"/>
    <property type="match status" value="1"/>
</dbReference>
<evidence type="ECO:0000313" key="7">
    <source>
        <dbReference type="EMBL" id="KAF2103622.1"/>
    </source>
</evidence>
<keyword evidence="1" id="KW-0547">Nucleotide-binding</keyword>
<dbReference type="EMBL" id="ML978121">
    <property type="protein sequence ID" value="KAF2103622.1"/>
    <property type="molecule type" value="Genomic_DNA"/>
</dbReference>
<sequence length="764" mass="84081">RKMTLKKNKTWDGDGVLSLAAGSMLLQDLSGKALRKSSSTSEKVPEVDSELNLGGMTVQIESVISKQDFLAGKPFLRKTVLTTASVVRAIVTAAHEGVESSDAKLSRKAQNALDKLDKLQAKSTTFAEAPPSTRSKFKTPLLSNTVLPKVGPNEAPQPRHDPNAEGALVMKRPTSVPRGKRIVDVVVDPILTKHLRQHQREGVAFLYECVMGMRGALSEGAILADEMGLGKTLQTIALLWTLLKQNPIYEDPPIAKKALIVCPATLIKNWRKEFWKWLGKERLGVFALNTEKGGGSLTDFTKGKAYQIMIIGYERLRTICEDEQLGQAVDIVIMDEGHRLKTETNLCAKAIRSLNTEKRVVLTGTPMQNDLSEYFAMIDLINPGLLGKKPAFQREFEKPILKSQQPDASESDIQKGTGRAKELKVLTDQFILRRTADVIAQFLPQKTEYVLFCKPDGAQAEKYREMVSSNECLMSLENNQASLQLINTLRQLCNSAGPSNVGPSAKLLVLDALLKGIRKTAPNDKVVIVSNYTSTLDMIGRQLSNYGFLRLDGTVAESKRQPIVDEFNKVSVERCFVFLLSARAGGVGLNLIGANRLIMFDADWNPSTDLQAMARIHRDGQERPCYIYRLLLMGGIDEKIFQRQAAKLGLSDSVVDNKTNASSFSRDELRDLFSFDESGVCMTHELLECSCGGLGVPPTSPLSKSATSSEESSTSASSRDGSTESGATESSDDDLPDIGTFITVDKLDVDEQERWIRSHKAKKH</sequence>
<feature type="compositionally biased region" description="Low complexity" evidence="4">
    <location>
        <begin position="701"/>
        <end position="725"/>
    </location>
</feature>
<dbReference type="Gene3D" id="3.40.50.10810">
    <property type="entry name" value="Tandem AAA-ATPase domain"/>
    <property type="match status" value="1"/>
</dbReference>
<dbReference type="PANTHER" id="PTHR45629">
    <property type="entry name" value="SNF2/RAD54 FAMILY MEMBER"/>
    <property type="match status" value="1"/>
</dbReference>
<evidence type="ECO:0000256" key="4">
    <source>
        <dbReference type="SAM" id="MobiDB-lite"/>
    </source>
</evidence>
<accession>A0A9P4ISF0</accession>
<dbReference type="InterPro" id="IPR049730">
    <property type="entry name" value="SNF2/RAD54-like_C"/>
</dbReference>
<dbReference type="CDD" id="cd18004">
    <property type="entry name" value="DEXHc_RAD54"/>
    <property type="match status" value="1"/>
</dbReference>
<dbReference type="GO" id="GO:0015616">
    <property type="term" value="F:DNA translocase activity"/>
    <property type="evidence" value="ECO:0007669"/>
    <property type="project" value="TreeGrafter"/>
</dbReference>
<keyword evidence="8" id="KW-1185">Reference proteome</keyword>
<feature type="non-terminal residue" evidence="7">
    <location>
        <position position="1"/>
    </location>
</feature>
<dbReference type="Proteomes" id="UP000799772">
    <property type="component" value="Unassembled WGS sequence"/>
</dbReference>
<reference evidence="7" key="1">
    <citation type="journal article" date="2020" name="Stud. Mycol.">
        <title>101 Dothideomycetes genomes: a test case for predicting lifestyles and emergence of pathogens.</title>
        <authorList>
            <person name="Haridas S."/>
            <person name="Albert R."/>
            <person name="Binder M."/>
            <person name="Bloem J."/>
            <person name="Labutti K."/>
            <person name="Salamov A."/>
            <person name="Andreopoulos B."/>
            <person name="Baker S."/>
            <person name="Barry K."/>
            <person name="Bills G."/>
            <person name="Bluhm B."/>
            <person name="Cannon C."/>
            <person name="Castanera R."/>
            <person name="Culley D."/>
            <person name="Daum C."/>
            <person name="Ezra D."/>
            <person name="Gonzalez J."/>
            <person name="Henrissat B."/>
            <person name="Kuo A."/>
            <person name="Liang C."/>
            <person name="Lipzen A."/>
            <person name="Lutzoni F."/>
            <person name="Magnuson J."/>
            <person name="Mondo S."/>
            <person name="Nolan M."/>
            <person name="Ohm R."/>
            <person name="Pangilinan J."/>
            <person name="Park H.-J."/>
            <person name="Ramirez L."/>
            <person name="Alfaro M."/>
            <person name="Sun H."/>
            <person name="Tritt A."/>
            <person name="Yoshinaga Y."/>
            <person name="Zwiers L.-H."/>
            <person name="Turgeon B."/>
            <person name="Goodwin S."/>
            <person name="Spatafora J."/>
            <person name="Crous P."/>
            <person name="Grigoriev I."/>
        </authorList>
    </citation>
    <scope>NUCLEOTIDE SEQUENCE</scope>
    <source>
        <strain evidence="7">CBS 133067</strain>
    </source>
</reference>
<dbReference type="Pfam" id="PF00271">
    <property type="entry name" value="Helicase_C"/>
    <property type="match status" value="1"/>
</dbReference>
<feature type="domain" description="Helicase C-terminal" evidence="6">
    <location>
        <begin position="509"/>
        <end position="662"/>
    </location>
</feature>
<dbReference type="InterPro" id="IPR027417">
    <property type="entry name" value="P-loop_NTPase"/>
</dbReference>
<dbReference type="GO" id="GO:0000724">
    <property type="term" value="P:double-strand break repair via homologous recombination"/>
    <property type="evidence" value="ECO:0007669"/>
    <property type="project" value="TreeGrafter"/>
</dbReference>
<feature type="domain" description="Helicase ATP-binding" evidence="5">
    <location>
        <begin position="212"/>
        <end position="384"/>
    </location>
</feature>
<dbReference type="Gene3D" id="3.40.50.300">
    <property type="entry name" value="P-loop containing nucleotide triphosphate hydrolases"/>
    <property type="match status" value="2"/>
</dbReference>
<protein>
    <recommendedName>
        <fullName evidence="9">DNA repair and recombination protein RAD54B</fullName>
    </recommendedName>
</protein>
<dbReference type="InterPro" id="IPR000330">
    <property type="entry name" value="SNF2_N"/>
</dbReference>
<feature type="region of interest" description="Disordered" evidence="4">
    <location>
        <begin position="698"/>
        <end position="738"/>
    </location>
</feature>
<dbReference type="SMART" id="SM00490">
    <property type="entry name" value="HELICc"/>
    <property type="match status" value="1"/>
</dbReference>
<feature type="non-terminal residue" evidence="7">
    <location>
        <position position="764"/>
    </location>
</feature>
<dbReference type="GO" id="GO:0005634">
    <property type="term" value="C:nucleus"/>
    <property type="evidence" value="ECO:0007669"/>
    <property type="project" value="TreeGrafter"/>
</dbReference>
<dbReference type="InterPro" id="IPR050496">
    <property type="entry name" value="SNF2_RAD54_helicase_repair"/>
</dbReference>
<organism evidence="7 8">
    <name type="scientific">Rhizodiscina lignyota</name>
    <dbReference type="NCBI Taxonomy" id="1504668"/>
    <lineage>
        <taxon>Eukaryota</taxon>
        <taxon>Fungi</taxon>
        <taxon>Dikarya</taxon>
        <taxon>Ascomycota</taxon>
        <taxon>Pezizomycotina</taxon>
        <taxon>Dothideomycetes</taxon>
        <taxon>Pleosporomycetidae</taxon>
        <taxon>Aulographales</taxon>
        <taxon>Rhizodiscinaceae</taxon>
        <taxon>Rhizodiscina</taxon>
    </lineage>
</organism>
<proteinExistence type="predicted"/>
<gene>
    <name evidence="7" type="ORF">NA57DRAFT_14881</name>
</gene>
<evidence type="ECO:0000259" key="5">
    <source>
        <dbReference type="PROSITE" id="PS51192"/>
    </source>
</evidence>
<dbReference type="PROSITE" id="PS51194">
    <property type="entry name" value="HELICASE_CTER"/>
    <property type="match status" value="1"/>
</dbReference>
<dbReference type="CDD" id="cd18793">
    <property type="entry name" value="SF2_C_SNF"/>
    <property type="match status" value="1"/>
</dbReference>
<dbReference type="AlphaFoldDB" id="A0A9P4ISF0"/>
<dbReference type="GO" id="GO:0005524">
    <property type="term" value="F:ATP binding"/>
    <property type="evidence" value="ECO:0007669"/>
    <property type="project" value="InterPro"/>
</dbReference>
<dbReference type="GO" id="GO:0016787">
    <property type="term" value="F:hydrolase activity"/>
    <property type="evidence" value="ECO:0007669"/>
    <property type="project" value="UniProtKB-KW"/>
</dbReference>
<keyword evidence="3" id="KW-0067">ATP-binding</keyword>
<evidence type="ECO:0000256" key="3">
    <source>
        <dbReference type="ARBA" id="ARBA00022840"/>
    </source>
</evidence>
<dbReference type="Gene3D" id="1.20.120.850">
    <property type="entry name" value="SWI2/SNF2 ATPases, N-terminal domain"/>
    <property type="match status" value="2"/>
</dbReference>
<feature type="region of interest" description="Disordered" evidence="4">
    <location>
        <begin position="124"/>
        <end position="165"/>
    </location>
</feature>
<dbReference type="SUPFAM" id="SSF52540">
    <property type="entry name" value="P-loop containing nucleoside triphosphate hydrolases"/>
    <property type="match status" value="2"/>
</dbReference>
<evidence type="ECO:0000256" key="2">
    <source>
        <dbReference type="ARBA" id="ARBA00022801"/>
    </source>
</evidence>
<dbReference type="InterPro" id="IPR038718">
    <property type="entry name" value="SNF2-like_sf"/>
</dbReference>
<dbReference type="InterPro" id="IPR014001">
    <property type="entry name" value="Helicase_ATP-bd"/>
</dbReference>
<evidence type="ECO:0000259" key="6">
    <source>
        <dbReference type="PROSITE" id="PS51194"/>
    </source>
</evidence>
<name>A0A9P4ISF0_9PEZI</name>
<comment type="caution">
    <text evidence="7">The sequence shown here is derived from an EMBL/GenBank/DDBJ whole genome shotgun (WGS) entry which is preliminary data.</text>
</comment>
<keyword evidence="2" id="KW-0378">Hydrolase</keyword>
<evidence type="ECO:0000256" key="1">
    <source>
        <dbReference type="ARBA" id="ARBA00022741"/>
    </source>
</evidence>
<dbReference type="SMART" id="SM00487">
    <property type="entry name" value="DEXDc"/>
    <property type="match status" value="1"/>
</dbReference>
<dbReference type="InterPro" id="IPR001650">
    <property type="entry name" value="Helicase_C-like"/>
</dbReference>
<dbReference type="Pfam" id="PF00176">
    <property type="entry name" value="SNF2-rel_dom"/>
    <property type="match status" value="1"/>
</dbReference>